<dbReference type="SUPFAM" id="SSF141523">
    <property type="entry name" value="L,D-transpeptidase catalytic domain-like"/>
    <property type="match status" value="1"/>
</dbReference>
<dbReference type="EMBL" id="SJCY01000004">
    <property type="protein sequence ID" value="TDG36486.1"/>
    <property type="molecule type" value="Genomic_DNA"/>
</dbReference>
<dbReference type="InterPro" id="IPR052905">
    <property type="entry name" value="LD-transpeptidase_YkuD-like"/>
</dbReference>
<dbReference type="GO" id="GO:0004180">
    <property type="term" value="F:carboxypeptidase activity"/>
    <property type="evidence" value="ECO:0007669"/>
    <property type="project" value="UniProtKB-ARBA"/>
</dbReference>
<dbReference type="InterPro" id="IPR005490">
    <property type="entry name" value="LD_TPept_cat_dom"/>
</dbReference>
<dbReference type="PROSITE" id="PS52029">
    <property type="entry name" value="LD_TPASE"/>
    <property type="match status" value="1"/>
</dbReference>
<comment type="similarity">
    <text evidence="2">Belongs to the YkuD family.</text>
</comment>
<evidence type="ECO:0000256" key="3">
    <source>
        <dbReference type="ARBA" id="ARBA00022679"/>
    </source>
</evidence>
<dbReference type="PANTHER" id="PTHR41533">
    <property type="entry name" value="L,D-TRANSPEPTIDASE HI_1667-RELATED"/>
    <property type="match status" value="1"/>
</dbReference>
<evidence type="ECO:0000256" key="1">
    <source>
        <dbReference type="ARBA" id="ARBA00004752"/>
    </source>
</evidence>
<evidence type="ECO:0000313" key="10">
    <source>
        <dbReference type="Proteomes" id="UP000295668"/>
    </source>
</evidence>
<reference evidence="9 10" key="1">
    <citation type="submission" date="2019-02" db="EMBL/GenBank/DDBJ databases">
        <title>Pedobacter sp. nov., a novel speices isolated from soil of pinguins habitat in Antarcitica.</title>
        <authorList>
            <person name="He R.-H."/>
        </authorList>
    </citation>
    <scope>NUCLEOTIDE SEQUENCE [LARGE SCALE GENOMIC DNA]</scope>
    <source>
        <strain evidence="9 10">E01020</strain>
    </source>
</reference>
<dbReference type="GO" id="GO:0009252">
    <property type="term" value="P:peptidoglycan biosynthetic process"/>
    <property type="evidence" value="ECO:0007669"/>
    <property type="project" value="UniProtKB-UniPathway"/>
</dbReference>
<dbReference type="Pfam" id="PF03734">
    <property type="entry name" value="YkuD"/>
    <property type="match status" value="1"/>
</dbReference>
<dbReference type="UniPathway" id="UPA00219"/>
<dbReference type="AlphaFoldDB" id="A0A4R5MLV9"/>
<evidence type="ECO:0000313" key="9">
    <source>
        <dbReference type="EMBL" id="TDG36486.1"/>
    </source>
</evidence>
<keyword evidence="10" id="KW-1185">Reference proteome</keyword>
<dbReference type="Gene3D" id="2.40.440.10">
    <property type="entry name" value="L,D-transpeptidase catalytic domain-like"/>
    <property type="match status" value="1"/>
</dbReference>
<dbReference type="GO" id="GO:0016740">
    <property type="term" value="F:transferase activity"/>
    <property type="evidence" value="ECO:0007669"/>
    <property type="project" value="UniProtKB-KW"/>
</dbReference>
<dbReference type="CDD" id="cd16913">
    <property type="entry name" value="YkuD_like"/>
    <property type="match status" value="1"/>
</dbReference>
<name>A0A4R5MLV9_9SPHI</name>
<keyword evidence="6 7" id="KW-0961">Cell wall biogenesis/degradation</keyword>
<dbReference type="RefSeq" id="WP_133262215.1">
    <property type="nucleotide sequence ID" value="NZ_SJCY01000004.1"/>
</dbReference>
<comment type="pathway">
    <text evidence="1 7">Cell wall biogenesis; peptidoglycan biosynthesis.</text>
</comment>
<dbReference type="Proteomes" id="UP000295668">
    <property type="component" value="Unassembled WGS sequence"/>
</dbReference>
<comment type="caution">
    <text evidence="9">The sequence shown here is derived from an EMBL/GenBank/DDBJ whole genome shotgun (WGS) entry which is preliminary data.</text>
</comment>
<dbReference type="GO" id="GO:0071555">
    <property type="term" value="P:cell wall organization"/>
    <property type="evidence" value="ECO:0007669"/>
    <property type="project" value="UniProtKB-UniRule"/>
</dbReference>
<dbReference type="GO" id="GO:0008360">
    <property type="term" value="P:regulation of cell shape"/>
    <property type="evidence" value="ECO:0007669"/>
    <property type="project" value="UniProtKB-UniRule"/>
</dbReference>
<dbReference type="OrthoDB" id="9778545at2"/>
<evidence type="ECO:0000259" key="8">
    <source>
        <dbReference type="PROSITE" id="PS52029"/>
    </source>
</evidence>
<keyword evidence="5 7" id="KW-0573">Peptidoglycan synthesis</keyword>
<dbReference type="PANTHER" id="PTHR41533:SF2">
    <property type="entry name" value="BLR7131 PROTEIN"/>
    <property type="match status" value="1"/>
</dbReference>
<feature type="active site" description="Nucleophile" evidence="7">
    <location>
        <position position="405"/>
    </location>
</feature>
<evidence type="ECO:0000256" key="6">
    <source>
        <dbReference type="ARBA" id="ARBA00023316"/>
    </source>
</evidence>
<dbReference type="Pfam" id="PF20142">
    <property type="entry name" value="Scaffold"/>
    <property type="match status" value="1"/>
</dbReference>
<dbReference type="InterPro" id="IPR038063">
    <property type="entry name" value="Transpep_catalytic_dom"/>
</dbReference>
<feature type="active site" description="Proton donor/acceptor" evidence="7">
    <location>
        <position position="386"/>
    </location>
</feature>
<evidence type="ECO:0000256" key="5">
    <source>
        <dbReference type="ARBA" id="ARBA00022984"/>
    </source>
</evidence>
<organism evidence="9 10">
    <name type="scientific">Pedobacter changchengzhani</name>
    <dbReference type="NCBI Taxonomy" id="2529274"/>
    <lineage>
        <taxon>Bacteria</taxon>
        <taxon>Pseudomonadati</taxon>
        <taxon>Bacteroidota</taxon>
        <taxon>Sphingobacteriia</taxon>
        <taxon>Sphingobacteriales</taxon>
        <taxon>Sphingobacteriaceae</taxon>
        <taxon>Pedobacter</taxon>
    </lineage>
</organism>
<evidence type="ECO:0000256" key="2">
    <source>
        <dbReference type="ARBA" id="ARBA00005992"/>
    </source>
</evidence>
<evidence type="ECO:0000256" key="7">
    <source>
        <dbReference type="PROSITE-ProRule" id="PRU01373"/>
    </source>
</evidence>
<keyword evidence="4 7" id="KW-0133">Cell shape</keyword>
<evidence type="ECO:0000256" key="4">
    <source>
        <dbReference type="ARBA" id="ARBA00022960"/>
    </source>
</evidence>
<protein>
    <submittedName>
        <fullName evidence="9">L,D-transpeptidase</fullName>
    </submittedName>
</protein>
<feature type="domain" description="L,D-TPase catalytic" evidence="8">
    <location>
        <begin position="255"/>
        <end position="431"/>
    </location>
</feature>
<proteinExistence type="inferred from homology"/>
<keyword evidence="3" id="KW-0808">Transferase</keyword>
<gene>
    <name evidence="9" type="ORF">EZJ43_08180</name>
</gene>
<accession>A0A4R5MLV9</accession>
<dbReference type="InterPro" id="IPR045380">
    <property type="entry name" value="LD_TPept_scaffold_dom"/>
</dbReference>
<sequence>MKIKFKFLHHSKNNLLFTAVLIFMLLNISVQSSAQNSPIIFNKEAKQQNATISDDIKIQLIECENTLNYPQSVKRFYEEKNDQLIWVEKGNHNRQLAPAMMILDCVLQFGLNPLDFHPNELIYDQIKIFTEQPEMLSDVERAKFDILLTDAMITFMNHLHYGKFNTVFTRSKIDAGGLGNFSAENHLSKLMESNDFYTEIINVQPNTKEYDDLQKYMHLVRGQYVEDSYEFPEKSVRKMTINMERLRWLTANENPRLMINIPAYTAKLKLKDNSYLFEVIVGKPSSPTPVLESAITHFTVAPDWKVPSKIFVKELLPKAIKNIDYLANNHYAIYDAKGKFVEITLKKLKFIKAHPFGYFVRQSSGCDNALGKIVFRFANPYDVYLHDTPQPKLFLSAERALSHGCIRIDDVEKLASLLLANDGASTKIPLMKKAVLAYKKQDFLLKNPLPIKLTYVTCELVDSQLIIYNDIYNLDRGLEIAMYGAERLLASDQKIFERK</sequence>